<comment type="caution">
    <text evidence="2">The sequence shown here is derived from an EMBL/GenBank/DDBJ whole genome shotgun (WGS) entry which is preliminary data.</text>
</comment>
<reference evidence="2" key="1">
    <citation type="submission" date="2023-03" db="EMBL/GenBank/DDBJ databases">
        <title>Massive genome expansion in bonnet fungi (Mycena s.s.) driven by repeated elements and novel gene families across ecological guilds.</title>
        <authorList>
            <consortium name="Lawrence Berkeley National Laboratory"/>
            <person name="Harder C.B."/>
            <person name="Miyauchi S."/>
            <person name="Viragh M."/>
            <person name="Kuo A."/>
            <person name="Thoen E."/>
            <person name="Andreopoulos B."/>
            <person name="Lu D."/>
            <person name="Skrede I."/>
            <person name="Drula E."/>
            <person name="Henrissat B."/>
            <person name="Morin E."/>
            <person name="Kohler A."/>
            <person name="Barry K."/>
            <person name="LaButti K."/>
            <person name="Morin E."/>
            <person name="Salamov A."/>
            <person name="Lipzen A."/>
            <person name="Mereny Z."/>
            <person name="Hegedus B."/>
            <person name="Baldrian P."/>
            <person name="Stursova M."/>
            <person name="Weitz H."/>
            <person name="Taylor A."/>
            <person name="Grigoriev I.V."/>
            <person name="Nagy L.G."/>
            <person name="Martin F."/>
            <person name="Kauserud H."/>
        </authorList>
    </citation>
    <scope>NUCLEOTIDE SEQUENCE</scope>
    <source>
        <strain evidence="2">CBHHK182m</strain>
    </source>
</reference>
<evidence type="ECO:0000256" key="1">
    <source>
        <dbReference type="SAM" id="MobiDB-lite"/>
    </source>
</evidence>
<feature type="compositionally biased region" description="Basic and acidic residues" evidence="1">
    <location>
        <begin position="1"/>
        <end position="16"/>
    </location>
</feature>
<proteinExistence type="predicted"/>
<feature type="region of interest" description="Disordered" evidence="1">
    <location>
        <begin position="149"/>
        <end position="173"/>
    </location>
</feature>
<organism evidence="2 3">
    <name type="scientific">Mycena metata</name>
    <dbReference type="NCBI Taxonomy" id="1033252"/>
    <lineage>
        <taxon>Eukaryota</taxon>
        <taxon>Fungi</taxon>
        <taxon>Dikarya</taxon>
        <taxon>Basidiomycota</taxon>
        <taxon>Agaricomycotina</taxon>
        <taxon>Agaricomycetes</taxon>
        <taxon>Agaricomycetidae</taxon>
        <taxon>Agaricales</taxon>
        <taxon>Marasmiineae</taxon>
        <taxon>Mycenaceae</taxon>
        <taxon>Mycena</taxon>
    </lineage>
</organism>
<keyword evidence="3" id="KW-1185">Reference proteome</keyword>
<sequence length="205" mass="22709">MPPRSPERQRSRESETTTRTAHAHAAFASGREDDPALNGWTARVGMGRGMMAMSAGFVFFGGECVDLWGTRRASYAVRRRGADSRTHAYLPSAVFFPMRRVDACVGVMRTPKSFLSTRDMRMRATLIPLPRRQRRASWSVRHSYTTLPPPQHALSASAPARGVRARAASPSSPHLPFLPPSSLPLPFLPHRLILTLLPPLPNAFD</sequence>
<dbReference type="Proteomes" id="UP001215598">
    <property type="component" value="Unassembled WGS sequence"/>
</dbReference>
<evidence type="ECO:0000313" key="2">
    <source>
        <dbReference type="EMBL" id="KAJ7707888.1"/>
    </source>
</evidence>
<protein>
    <submittedName>
        <fullName evidence="2">Uncharacterized protein</fullName>
    </submittedName>
</protein>
<evidence type="ECO:0000313" key="3">
    <source>
        <dbReference type="Proteomes" id="UP001215598"/>
    </source>
</evidence>
<name>A0AAD7MA85_9AGAR</name>
<accession>A0AAD7MA85</accession>
<dbReference type="EMBL" id="JARKIB010000441">
    <property type="protein sequence ID" value="KAJ7707888.1"/>
    <property type="molecule type" value="Genomic_DNA"/>
</dbReference>
<gene>
    <name evidence="2" type="ORF">B0H16DRAFT_1746437</name>
</gene>
<dbReference type="AlphaFoldDB" id="A0AAD7MA85"/>
<feature type="region of interest" description="Disordered" evidence="1">
    <location>
        <begin position="1"/>
        <end position="32"/>
    </location>
</feature>